<comment type="caution">
    <text evidence="1">The sequence shown here is derived from an EMBL/GenBank/DDBJ whole genome shotgun (WGS) entry which is preliminary data.</text>
</comment>
<proteinExistence type="predicted"/>
<gene>
    <name evidence="1" type="ORF">LA66_00115</name>
</gene>
<dbReference type="Proteomes" id="UP000030826">
    <property type="component" value="Unassembled WGS sequence"/>
</dbReference>
<dbReference type="EMBL" id="JRFJ01000001">
    <property type="protein sequence ID" value="KHJ55131.1"/>
    <property type="molecule type" value="Genomic_DNA"/>
</dbReference>
<evidence type="ECO:0000313" key="1">
    <source>
        <dbReference type="EMBL" id="KHJ55131.1"/>
    </source>
</evidence>
<dbReference type="STRING" id="370622.LA66_00115"/>
<accession>A0A0B1Q703</accession>
<protein>
    <submittedName>
        <fullName evidence="1">Uncharacterized protein</fullName>
    </submittedName>
</protein>
<reference evidence="1 2" key="1">
    <citation type="submission" date="2014-09" db="EMBL/GenBank/DDBJ databases">
        <title>Isolation and characterization of Aurantimonas altamirensis ON-56566 from clinical sample following a dog bite.</title>
        <authorList>
            <person name="Eshaghi A."/>
            <person name="Li A."/>
            <person name="Shahinas D."/>
            <person name="Bahn P."/>
            <person name="Kus J.V."/>
            <person name="Patel S.N."/>
        </authorList>
    </citation>
    <scope>NUCLEOTIDE SEQUENCE [LARGE SCALE GENOMIC DNA]</scope>
    <source>
        <strain evidence="1 2">ON-56566</strain>
    </source>
</reference>
<dbReference type="AlphaFoldDB" id="A0A0B1Q703"/>
<name>A0A0B1Q703_9HYPH</name>
<sequence length="99" mass="10927">MEFQFKTDGSSKPIDSRIYVGGSHSSSLQEPVQAIAFSSPVFLSRTAMTSIKLPRGFPHEAYLPLYGEVQEDCGRALPCQEFHLFPFHAASPEIESPVP</sequence>
<organism evidence="1 2">
    <name type="scientific">Aureimonas altamirensis</name>
    <dbReference type="NCBI Taxonomy" id="370622"/>
    <lineage>
        <taxon>Bacteria</taxon>
        <taxon>Pseudomonadati</taxon>
        <taxon>Pseudomonadota</taxon>
        <taxon>Alphaproteobacteria</taxon>
        <taxon>Hyphomicrobiales</taxon>
        <taxon>Aurantimonadaceae</taxon>
        <taxon>Aureimonas</taxon>
    </lineage>
</organism>
<evidence type="ECO:0000313" key="2">
    <source>
        <dbReference type="Proteomes" id="UP000030826"/>
    </source>
</evidence>